<dbReference type="Pfam" id="PF00106">
    <property type="entry name" value="adh_short"/>
    <property type="match status" value="1"/>
</dbReference>
<evidence type="ECO:0000256" key="1">
    <source>
        <dbReference type="ARBA" id="ARBA00023002"/>
    </source>
</evidence>
<comment type="caution">
    <text evidence="2">The sequence shown here is derived from an EMBL/GenBank/DDBJ whole genome shotgun (WGS) entry which is preliminary data.</text>
</comment>
<dbReference type="OrthoDB" id="542013at2759"/>
<dbReference type="PANTHER" id="PTHR43157:SF22">
    <property type="entry name" value="SHORT-CHAIN DEHYDROGENASE_REDUCTASE PHMF"/>
    <property type="match status" value="1"/>
</dbReference>
<dbReference type="GeneID" id="80907810"/>
<evidence type="ECO:0008006" key="4">
    <source>
        <dbReference type="Google" id="ProtNLM"/>
    </source>
</evidence>
<dbReference type="PANTHER" id="PTHR43157">
    <property type="entry name" value="PHOSPHATIDYLINOSITOL-GLYCAN BIOSYNTHESIS CLASS F PROTEIN-RELATED"/>
    <property type="match status" value="1"/>
</dbReference>
<dbReference type="Proteomes" id="UP001140513">
    <property type="component" value="Unassembled WGS sequence"/>
</dbReference>
<protein>
    <recommendedName>
        <fullName evidence="4">NAD(P)-binding protein</fullName>
    </recommendedName>
</protein>
<dbReference type="InterPro" id="IPR002347">
    <property type="entry name" value="SDR_fam"/>
</dbReference>
<name>A0A9W8XPY9_9PLEO</name>
<dbReference type="PRINTS" id="PR00081">
    <property type="entry name" value="GDHRDH"/>
</dbReference>
<organism evidence="2 3">
    <name type="scientific">Didymosphaeria variabile</name>
    <dbReference type="NCBI Taxonomy" id="1932322"/>
    <lineage>
        <taxon>Eukaryota</taxon>
        <taxon>Fungi</taxon>
        <taxon>Dikarya</taxon>
        <taxon>Ascomycota</taxon>
        <taxon>Pezizomycotina</taxon>
        <taxon>Dothideomycetes</taxon>
        <taxon>Pleosporomycetidae</taxon>
        <taxon>Pleosporales</taxon>
        <taxon>Massarineae</taxon>
        <taxon>Didymosphaeriaceae</taxon>
        <taxon>Didymosphaeria</taxon>
    </lineage>
</organism>
<dbReference type="InterPro" id="IPR036291">
    <property type="entry name" value="NAD(P)-bd_dom_sf"/>
</dbReference>
<evidence type="ECO:0000313" key="3">
    <source>
        <dbReference type="Proteomes" id="UP001140513"/>
    </source>
</evidence>
<keyword evidence="3" id="KW-1185">Reference proteome</keyword>
<reference evidence="2" key="1">
    <citation type="submission" date="2022-10" db="EMBL/GenBank/DDBJ databases">
        <title>Tapping the CABI collections for fungal endophytes: first genome assemblies for Collariella, Neodidymelliopsis, Ascochyta clinopodiicola, Didymella pomorum, Didymosphaeria variabile, Neocosmospora piperis and Neocucurbitaria cava.</title>
        <authorList>
            <person name="Hill R."/>
        </authorList>
    </citation>
    <scope>NUCLEOTIDE SEQUENCE</scope>
    <source>
        <strain evidence="2">IMI 356815</strain>
    </source>
</reference>
<dbReference type="AlphaFoldDB" id="A0A9W8XPY9"/>
<gene>
    <name evidence="2" type="ORF">N0V89_004280</name>
</gene>
<accession>A0A9W8XPY9</accession>
<keyword evidence="1" id="KW-0560">Oxidoreductase</keyword>
<dbReference type="GO" id="GO:0016491">
    <property type="term" value="F:oxidoreductase activity"/>
    <property type="evidence" value="ECO:0007669"/>
    <property type="project" value="UniProtKB-KW"/>
</dbReference>
<proteinExistence type="predicted"/>
<dbReference type="RefSeq" id="XP_056073375.1">
    <property type="nucleotide sequence ID" value="XM_056213067.1"/>
</dbReference>
<sequence length="356" mass="39069">MGILDPSPHDNTRTAGFVRAFRHRWIAPPQSTTESFEGRNVIVTGASSGIGREAAAKFAALGASKVILAARDVKKGEAAKADICARIGKQDLLDVWELDLNSYESIIAFTSKANELDHLDVVILNAGVHRGEFETTRYGWEEDLQVNSLSSTLLAVLLLPKLKASRRSSTKIPVLEFVNSGAHQFAVVSKEAQRQASILESYNKPEQFNAWRQYGATKLFQMYAMTLLADQVSSGDAIITSVCPGPVTTDIGRDYSSRYPTISAILVFILGYLFFHTSTIGANSILSGTTQGEALHGRFWKYDNVMPVAPTLKGEDNKKLRLRVWKEMLQALEKDGVRLEDSLKAIPAAEAGPRKP</sequence>
<evidence type="ECO:0000313" key="2">
    <source>
        <dbReference type="EMBL" id="KAJ4356249.1"/>
    </source>
</evidence>
<dbReference type="SUPFAM" id="SSF51735">
    <property type="entry name" value="NAD(P)-binding Rossmann-fold domains"/>
    <property type="match status" value="1"/>
</dbReference>
<dbReference type="Gene3D" id="3.40.50.720">
    <property type="entry name" value="NAD(P)-binding Rossmann-like Domain"/>
    <property type="match status" value="1"/>
</dbReference>
<dbReference type="EMBL" id="JAPEUX010000003">
    <property type="protein sequence ID" value="KAJ4356249.1"/>
    <property type="molecule type" value="Genomic_DNA"/>
</dbReference>